<dbReference type="Proteomes" id="UP000004367">
    <property type="component" value="Unassembled WGS sequence"/>
</dbReference>
<name>H5UVW8_9MICO</name>
<evidence type="ECO:0000313" key="3">
    <source>
        <dbReference type="EMBL" id="GAB49876.1"/>
    </source>
</evidence>
<keyword evidence="4" id="KW-1185">Reference proteome</keyword>
<evidence type="ECO:0000256" key="1">
    <source>
        <dbReference type="SAM" id="MobiDB-lite"/>
    </source>
</evidence>
<sequence>MAPPFFRATLAAAAAGALLTTSTSGYAAWQEAATDAREPAPLEAGPSTVELLGADDSPRRVDAGDHGTEIRAVVGERIRVTLPVTIHTRGAGGMLRVIVPPARGDAPLAAELAATPPRLEVVPQDGDAPLRVSPEGAAVPAAADGHTYLVRWTTATRPTRDGRPAGARNAWGSGTASLQGAGVGPRQLTVTLTRGDEAGGDEAGGNEAGEVRTVVPAIAMDTAALRVTTAPDGSTLSGLGTRPLSLRPTSVALHPVTPLTEARARELRTDARLGVEIGWGTDDCATRWTVPVGGLARATRASPRPARAEAAPTENLPAGGGRRTCVRLLPGVARDDLVRRHAGRTLEARTTWTATSPAPATWTSTATTTERLPIPLPAPTPASCRPIGNRIAVRWAWPTTSKTPPARVAGTTGIERWALLARPAGTGTWTQVAEIRDGDGREHRLPLAALRGVVRTGPAELRVRAVAGAGAERSSGDAVRTWTVSARDGRPTCVATTPARSSVPTSPAAGTAAPGPTPSAAVATPTSGPRSTAAPTRGGTR</sequence>
<feature type="compositionally biased region" description="Low complexity" evidence="1">
    <location>
        <begin position="501"/>
        <end position="529"/>
    </location>
</feature>
<feature type="region of interest" description="Disordered" evidence="1">
    <location>
        <begin position="36"/>
        <end position="64"/>
    </location>
</feature>
<feature type="chain" id="PRO_5003600301" evidence="2">
    <location>
        <begin position="28"/>
        <end position="541"/>
    </location>
</feature>
<feature type="region of interest" description="Disordered" evidence="1">
    <location>
        <begin position="299"/>
        <end position="322"/>
    </location>
</feature>
<dbReference type="AlphaFoldDB" id="H5UVW8"/>
<organism evidence="3 4">
    <name type="scientific">Mobilicoccus pelagius NBRC 104925</name>
    <dbReference type="NCBI Taxonomy" id="1089455"/>
    <lineage>
        <taxon>Bacteria</taxon>
        <taxon>Bacillati</taxon>
        <taxon>Actinomycetota</taxon>
        <taxon>Actinomycetes</taxon>
        <taxon>Micrococcales</taxon>
        <taxon>Dermatophilaceae</taxon>
        <taxon>Mobilicoccus</taxon>
    </lineage>
</organism>
<protein>
    <submittedName>
        <fullName evidence="3">Uncharacterized protein</fullName>
    </submittedName>
</protein>
<gene>
    <name evidence="3" type="ORF">MOPEL_135_01140</name>
</gene>
<proteinExistence type="predicted"/>
<dbReference type="EMBL" id="BAFE01000094">
    <property type="protein sequence ID" value="GAB49876.1"/>
    <property type="molecule type" value="Genomic_DNA"/>
</dbReference>
<accession>H5UVW8</accession>
<feature type="compositionally biased region" description="Low complexity" evidence="1">
    <location>
        <begin position="299"/>
        <end position="314"/>
    </location>
</feature>
<reference evidence="3 4" key="1">
    <citation type="submission" date="2012-02" db="EMBL/GenBank/DDBJ databases">
        <title>Whole genome shotgun sequence of Mobilicoccus pelagius NBRC 104925.</title>
        <authorList>
            <person name="Yoshida Y."/>
            <person name="Hosoyama A."/>
            <person name="Tsuchikane K."/>
            <person name="Katsumata H."/>
            <person name="Yamazaki S."/>
            <person name="Fujita N."/>
        </authorList>
    </citation>
    <scope>NUCLEOTIDE SEQUENCE [LARGE SCALE GENOMIC DNA]</scope>
    <source>
        <strain evidence="3 4">NBRC 104925</strain>
    </source>
</reference>
<evidence type="ECO:0000256" key="2">
    <source>
        <dbReference type="SAM" id="SignalP"/>
    </source>
</evidence>
<dbReference type="OrthoDB" id="10017469at2"/>
<comment type="caution">
    <text evidence="3">The sequence shown here is derived from an EMBL/GenBank/DDBJ whole genome shotgun (WGS) entry which is preliminary data.</text>
</comment>
<feature type="region of interest" description="Disordered" evidence="1">
    <location>
        <begin position="490"/>
        <end position="541"/>
    </location>
</feature>
<evidence type="ECO:0000313" key="4">
    <source>
        <dbReference type="Proteomes" id="UP000004367"/>
    </source>
</evidence>
<keyword evidence="2" id="KW-0732">Signal</keyword>
<feature type="signal peptide" evidence="2">
    <location>
        <begin position="1"/>
        <end position="27"/>
    </location>
</feature>